<name>A0A833RSD9_9HYME</name>
<keyword evidence="3" id="KW-0648">Protein biosynthesis</keyword>
<gene>
    <name evidence="6" type="ORF">E2986_06284</name>
</gene>
<dbReference type="InterPro" id="IPR023584">
    <property type="entry name" value="Ribosome_recyc_fac_dom"/>
</dbReference>
<dbReference type="EMBL" id="WNWW01000845">
    <property type="protein sequence ID" value="KAF3421581.1"/>
    <property type="molecule type" value="Genomic_DNA"/>
</dbReference>
<keyword evidence="7" id="KW-1185">Reference proteome</keyword>
<comment type="similarity">
    <text evidence="1">Belongs to the RRF family.</text>
</comment>
<dbReference type="InterPro" id="IPR036191">
    <property type="entry name" value="RRF_sf"/>
</dbReference>
<evidence type="ECO:0000256" key="1">
    <source>
        <dbReference type="ARBA" id="ARBA00005912"/>
    </source>
</evidence>
<dbReference type="PANTHER" id="PTHR20982:SF3">
    <property type="entry name" value="MITOCHONDRIAL RIBOSOME RECYCLING FACTOR PSEUDO 1"/>
    <property type="match status" value="1"/>
</dbReference>
<evidence type="ECO:0000256" key="2">
    <source>
        <dbReference type="ARBA" id="ARBA00020581"/>
    </source>
</evidence>
<dbReference type="Proteomes" id="UP000655588">
    <property type="component" value="Unassembled WGS sequence"/>
</dbReference>
<reference evidence="6" key="1">
    <citation type="submission" date="2019-11" db="EMBL/GenBank/DDBJ databases">
        <title>The nuclear and mitochondrial genomes of Frieseomelitta varia - a highly eusocial stingless bee (Meliponini) with a permanently sterile worker caste.</title>
        <authorList>
            <person name="Freitas F.C.P."/>
            <person name="Lourenco A.P."/>
            <person name="Nunes F.M.F."/>
            <person name="Paschoal A.R."/>
            <person name="Abreu F.C.P."/>
            <person name="Barbin F.O."/>
            <person name="Bataglia L."/>
            <person name="Cardoso-Junior C.A.M."/>
            <person name="Cervoni M.S."/>
            <person name="Silva S.R."/>
            <person name="Dalarmi F."/>
            <person name="Del Lama M.A."/>
            <person name="Depintor T.S."/>
            <person name="Ferreira K.M."/>
            <person name="Goria P.S."/>
            <person name="Jaskot M.C."/>
            <person name="Lago D.C."/>
            <person name="Luna-Lucena D."/>
            <person name="Moda L.M."/>
            <person name="Nascimento L."/>
            <person name="Pedrino M."/>
            <person name="Rabico F.O."/>
            <person name="Sanches F.C."/>
            <person name="Santos D.E."/>
            <person name="Santos C.G."/>
            <person name="Vieira J."/>
            <person name="Lopes T.F."/>
            <person name="Barchuk A.R."/>
            <person name="Hartfelder K."/>
            <person name="Simoes Z.L.P."/>
            <person name="Bitondi M.M.G."/>
            <person name="Pinheiro D.G."/>
        </authorList>
    </citation>
    <scope>NUCLEOTIDE SEQUENCE</scope>
    <source>
        <strain evidence="6">USP_RPSP 00005682</strain>
        <tissue evidence="6">Whole individual</tissue>
    </source>
</reference>
<organism evidence="6 7">
    <name type="scientific">Frieseomelitta varia</name>
    <dbReference type="NCBI Taxonomy" id="561572"/>
    <lineage>
        <taxon>Eukaryota</taxon>
        <taxon>Metazoa</taxon>
        <taxon>Ecdysozoa</taxon>
        <taxon>Arthropoda</taxon>
        <taxon>Hexapoda</taxon>
        <taxon>Insecta</taxon>
        <taxon>Pterygota</taxon>
        <taxon>Neoptera</taxon>
        <taxon>Endopterygota</taxon>
        <taxon>Hymenoptera</taxon>
        <taxon>Apocrita</taxon>
        <taxon>Aculeata</taxon>
        <taxon>Apoidea</taxon>
        <taxon>Anthophila</taxon>
        <taxon>Apidae</taxon>
        <taxon>Frieseomelitta</taxon>
    </lineage>
</organism>
<evidence type="ECO:0000256" key="4">
    <source>
        <dbReference type="ARBA" id="ARBA00033107"/>
    </source>
</evidence>
<dbReference type="GO" id="GO:0005739">
    <property type="term" value="C:mitochondrion"/>
    <property type="evidence" value="ECO:0007669"/>
    <property type="project" value="TreeGrafter"/>
</dbReference>
<dbReference type="GO" id="GO:0043023">
    <property type="term" value="F:ribosomal large subunit binding"/>
    <property type="evidence" value="ECO:0007669"/>
    <property type="project" value="TreeGrafter"/>
</dbReference>
<evidence type="ECO:0000313" key="6">
    <source>
        <dbReference type="EMBL" id="KAF3421581.1"/>
    </source>
</evidence>
<dbReference type="GO" id="GO:0006412">
    <property type="term" value="P:translation"/>
    <property type="evidence" value="ECO:0007669"/>
    <property type="project" value="UniProtKB-KW"/>
</dbReference>
<comment type="caution">
    <text evidence="6">The sequence shown here is derived from an EMBL/GenBank/DDBJ whole genome shotgun (WGS) entry which is preliminary data.</text>
</comment>
<feature type="domain" description="Ribosome recycling factor" evidence="5">
    <location>
        <begin position="109"/>
        <end position="268"/>
    </location>
</feature>
<dbReference type="Gene3D" id="1.10.132.20">
    <property type="entry name" value="Ribosome-recycling factor"/>
    <property type="match status" value="1"/>
</dbReference>
<dbReference type="AlphaFoldDB" id="A0A833RSD9"/>
<sequence>MNLSFLRICIIELNTLSQHARCLHYLKNSRNISNTLISTNTHTNLYNLYNFSPKLCNINKFSTGDILLKSKDRPSNKKQVIHVNLNEISDIVKVDRMMSQFDGAIEKYKDEMIKNLAVRTRVGAIEELTITFEDEEHNLEELVEINRKSNMVVLDASAFPQIIPNIVEAISKSQMNLNPQQDGTTIYIPLPKVTKEHREGLAKIAKQYFVKCKDLVGNIRNEHIRNLKKQDGIPKDLMFKAENYIGAIQKQYVDKAEQLLKAKQKELLGES</sequence>
<dbReference type="Pfam" id="PF01765">
    <property type="entry name" value="RRF"/>
    <property type="match status" value="1"/>
</dbReference>
<proteinExistence type="inferred from homology"/>
<evidence type="ECO:0000313" key="7">
    <source>
        <dbReference type="Proteomes" id="UP000655588"/>
    </source>
</evidence>
<dbReference type="PANTHER" id="PTHR20982">
    <property type="entry name" value="RIBOSOME RECYCLING FACTOR"/>
    <property type="match status" value="1"/>
</dbReference>
<dbReference type="SUPFAM" id="SSF55194">
    <property type="entry name" value="Ribosome recycling factor, RRF"/>
    <property type="match status" value="1"/>
</dbReference>
<evidence type="ECO:0000259" key="5">
    <source>
        <dbReference type="Pfam" id="PF01765"/>
    </source>
</evidence>
<dbReference type="InterPro" id="IPR002661">
    <property type="entry name" value="Ribosome_recyc_fac"/>
</dbReference>
<accession>A0A833RSD9</accession>
<evidence type="ECO:0000256" key="3">
    <source>
        <dbReference type="ARBA" id="ARBA00022917"/>
    </source>
</evidence>
<dbReference type="Gene3D" id="3.30.1360.40">
    <property type="match status" value="1"/>
</dbReference>
<protein>
    <recommendedName>
        <fullName evidence="2">Ribosome-recycling factor, mitochondrial</fullName>
    </recommendedName>
    <alternativeName>
        <fullName evidence="4">Ribosome-releasing factor, mitochondrial</fullName>
    </alternativeName>
</protein>